<dbReference type="AlphaFoldDB" id="A0ABD5VKN4"/>
<protein>
    <submittedName>
        <fullName evidence="2">Uncharacterized protein</fullName>
    </submittedName>
</protein>
<comment type="caution">
    <text evidence="2">The sequence shown here is derived from an EMBL/GenBank/DDBJ whole genome shotgun (WGS) entry which is preliminary data.</text>
</comment>
<reference evidence="2 3" key="1">
    <citation type="journal article" date="2019" name="Int. J. Syst. Evol. Microbiol.">
        <title>The Global Catalogue of Microorganisms (GCM) 10K type strain sequencing project: providing services to taxonomists for standard genome sequencing and annotation.</title>
        <authorList>
            <consortium name="The Broad Institute Genomics Platform"/>
            <consortium name="The Broad Institute Genome Sequencing Center for Infectious Disease"/>
            <person name="Wu L."/>
            <person name="Ma J."/>
        </authorList>
    </citation>
    <scope>NUCLEOTIDE SEQUENCE [LARGE SCALE GENOMIC DNA]</scope>
    <source>
        <strain evidence="2 3">GX26</strain>
    </source>
</reference>
<feature type="region of interest" description="Disordered" evidence="1">
    <location>
        <begin position="179"/>
        <end position="223"/>
    </location>
</feature>
<proteinExistence type="predicted"/>
<dbReference type="EMBL" id="JBHSXN010000002">
    <property type="protein sequence ID" value="MFC6953762.1"/>
    <property type="molecule type" value="Genomic_DNA"/>
</dbReference>
<feature type="compositionally biased region" description="Acidic residues" evidence="1">
    <location>
        <begin position="179"/>
        <end position="194"/>
    </location>
</feature>
<evidence type="ECO:0000313" key="3">
    <source>
        <dbReference type="Proteomes" id="UP001596395"/>
    </source>
</evidence>
<feature type="compositionally biased region" description="Low complexity" evidence="1">
    <location>
        <begin position="12"/>
        <end position="25"/>
    </location>
</feature>
<keyword evidence="3" id="KW-1185">Reference proteome</keyword>
<evidence type="ECO:0000256" key="1">
    <source>
        <dbReference type="SAM" id="MobiDB-lite"/>
    </source>
</evidence>
<feature type="compositionally biased region" description="Basic and acidic residues" evidence="1">
    <location>
        <begin position="208"/>
        <end position="223"/>
    </location>
</feature>
<dbReference type="RefSeq" id="WP_336350715.1">
    <property type="nucleotide sequence ID" value="NZ_JAZAQL010000002.1"/>
</dbReference>
<accession>A0ABD5VKN4</accession>
<name>A0ABD5VKN4_9EURY</name>
<dbReference type="Proteomes" id="UP001596395">
    <property type="component" value="Unassembled WGS sequence"/>
</dbReference>
<sequence length="306" mass="33897">MFAQEPKADVATTTTETNTSETTTEGPFPGRIQSREDYWAGIDLKRIVGASVLRSDKVRAKEKDGSTMTADRNRSPLLREYDLVMEISKDLSKAFRSDKSDNLPGLREYRNQFPEPDADMWRDFFARTFGDSFKLTGIHKVPQDVAMNTYGIDYTKDKQDPIYLPEFEGMGVYQVPPELEESEAVEETESEPEPESSGKPANAGDKAAQYKKDHPHLSNDDVGAKFNISGTAVANACKRNFGEEGYEAIKAEGREARQTEGGFEFVESEPETESADLPFTADQLEKAKALAGGNLDAALDLLIALQ</sequence>
<gene>
    <name evidence="2" type="ORF">ACFQGB_12895</name>
</gene>
<organism evidence="2 3">
    <name type="scientific">Halorubellus litoreus</name>
    <dbReference type="NCBI Taxonomy" id="755308"/>
    <lineage>
        <taxon>Archaea</taxon>
        <taxon>Methanobacteriati</taxon>
        <taxon>Methanobacteriota</taxon>
        <taxon>Stenosarchaea group</taxon>
        <taxon>Halobacteria</taxon>
        <taxon>Halobacteriales</taxon>
        <taxon>Halorubellaceae</taxon>
        <taxon>Halorubellus</taxon>
    </lineage>
</organism>
<evidence type="ECO:0000313" key="2">
    <source>
        <dbReference type="EMBL" id="MFC6953762.1"/>
    </source>
</evidence>
<feature type="region of interest" description="Disordered" evidence="1">
    <location>
        <begin position="1"/>
        <end position="32"/>
    </location>
</feature>